<keyword evidence="5 9" id="KW-0064">Aspartyl protease</keyword>
<feature type="transmembrane region" description="Helical" evidence="9">
    <location>
        <begin position="130"/>
        <end position="151"/>
    </location>
</feature>
<feature type="transmembrane region" description="Helical" evidence="9">
    <location>
        <begin position="12"/>
        <end position="32"/>
    </location>
</feature>
<comment type="function">
    <text evidence="9">This protein specifically catalyzes the removal of signal peptides from prolipoproteins.</text>
</comment>
<keyword evidence="3 9" id="KW-0645">Protease</keyword>
<dbReference type="EC" id="3.4.23.36" evidence="9"/>
<feature type="active site" evidence="9">
    <location>
        <position position="139"/>
    </location>
</feature>
<comment type="catalytic activity">
    <reaction evidence="9">
        <text>Release of signal peptides from bacterial membrane prolipoproteins. Hydrolyzes -Xaa-Yaa-Zaa-|-(S,diacylglyceryl)Cys-, in which Xaa is hydrophobic (preferably Leu), and Yaa (Ala or Ser) and Zaa (Gly or Ala) have small, neutral side chains.</text>
        <dbReference type="EC" id="3.4.23.36"/>
    </reaction>
</comment>
<proteinExistence type="inferred from homology"/>
<comment type="pathway">
    <text evidence="9">Protein modification; lipoprotein biosynthesis (signal peptide cleavage).</text>
</comment>
<dbReference type="EMBL" id="QOPD01000002">
    <property type="protein sequence ID" value="RCL38818.1"/>
    <property type="molecule type" value="Genomic_DNA"/>
</dbReference>
<evidence type="ECO:0000256" key="5">
    <source>
        <dbReference type="ARBA" id="ARBA00022750"/>
    </source>
</evidence>
<keyword evidence="7 9" id="KW-1133">Transmembrane helix</keyword>
<name>A0A368BNC0_9GAMM</name>
<comment type="subcellular location">
    <subcellularLocation>
        <location evidence="9">Cell membrane</location>
        <topology evidence="9">Multi-pass membrane protein</topology>
    </subcellularLocation>
</comment>
<organism evidence="11 12">
    <name type="scientific">SAR86 cluster bacterium</name>
    <dbReference type="NCBI Taxonomy" id="2030880"/>
    <lineage>
        <taxon>Bacteria</taxon>
        <taxon>Pseudomonadati</taxon>
        <taxon>Pseudomonadota</taxon>
        <taxon>Gammaproteobacteria</taxon>
        <taxon>SAR86 cluster</taxon>
    </lineage>
</organism>
<dbReference type="Pfam" id="PF01252">
    <property type="entry name" value="Peptidase_A8"/>
    <property type="match status" value="1"/>
</dbReference>
<evidence type="ECO:0000256" key="1">
    <source>
        <dbReference type="ARBA" id="ARBA00006139"/>
    </source>
</evidence>
<sequence>MAMAKIEASFKLKYIYLFSFVLFFDLGSKYFVSNNLNDSMTLLPILDLLLVKNTGIALSFLSDLEGIGKIILSLFIAAALVFIFFEIKKSQNHLQKFSLTLILAGGVGNYIERLFFGAVTDFLHLRVGDFSFFIFNFADLFITLGAILFAYKMFSKQKKYE</sequence>
<evidence type="ECO:0000256" key="10">
    <source>
        <dbReference type="RuleBase" id="RU004181"/>
    </source>
</evidence>
<dbReference type="PRINTS" id="PR00781">
    <property type="entry name" value="LIPOSIGPTASE"/>
</dbReference>
<evidence type="ECO:0000256" key="6">
    <source>
        <dbReference type="ARBA" id="ARBA00022801"/>
    </source>
</evidence>
<evidence type="ECO:0000256" key="3">
    <source>
        <dbReference type="ARBA" id="ARBA00022670"/>
    </source>
</evidence>
<dbReference type="GO" id="GO:0005886">
    <property type="term" value="C:plasma membrane"/>
    <property type="evidence" value="ECO:0007669"/>
    <property type="project" value="UniProtKB-SubCell"/>
</dbReference>
<dbReference type="AlphaFoldDB" id="A0A368BNC0"/>
<accession>A0A368BNC0</accession>
<feature type="transmembrane region" description="Helical" evidence="9">
    <location>
        <begin position="67"/>
        <end position="85"/>
    </location>
</feature>
<dbReference type="NCBIfam" id="TIGR00077">
    <property type="entry name" value="lspA"/>
    <property type="match status" value="1"/>
</dbReference>
<reference evidence="11 12" key="1">
    <citation type="journal article" date="2018" name="Microbiome">
        <title>Fine metagenomic profile of the Mediterranean stratified and mixed water columns revealed by assembly and recruitment.</title>
        <authorList>
            <person name="Haro-Moreno J.M."/>
            <person name="Lopez-Perez M."/>
            <person name="De La Torre J.R."/>
            <person name="Picazo A."/>
            <person name="Camacho A."/>
            <person name="Rodriguez-Valera F."/>
        </authorList>
    </citation>
    <scope>NUCLEOTIDE SEQUENCE [LARGE SCALE GENOMIC DNA]</scope>
    <source>
        <strain evidence="11">MED-G83</strain>
    </source>
</reference>
<evidence type="ECO:0000313" key="11">
    <source>
        <dbReference type="EMBL" id="RCL38818.1"/>
    </source>
</evidence>
<comment type="similarity">
    <text evidence="1 9 10">Belongs to the peptidase A8 family.</text>
</comment>
<evidence type="ECO:0000256" key="4">
    <source>
        <dbReference type="ARBA" id="ARBA00022692"/>
    </source>
</evidence>
<keyword evidence="6 9" id="KW-0378">Hydrolase</keyword>
<keyword evidence="8 9" id="KW-0472">Membrane</keyword>
<dbReference type="PANTHER" id="PTHR33695:SF1">
    <property type="entry name" value="LIPOPROTEIN SIGNAL PEPTIDASE"/>
    <property type="match status" value="1"/>
</dbReference>
<comment type="caution">
    <text evidence="11">The sequence shown here is derived from an EMBL/GenBank/DDBJ whole genome shotgun (WGS) entry which is preliminary data.</text>
</comment>
<dbReference type="GO" id="GO:0006508">
    <property type="term" value="P:proteolysis"/>
    <property type="evidence" value="ECO:0007669"/>
    <property type="project" value="UniProtKB-KW"/>
</dbReference>
<dbReference type="GO" id="GO:0004190">
    <property type="term" value="F:aspartic-type endopeptidase activity"/>
    <property type="evidence" value="ECO:0007669"/>
    <property type="project" value="UniProtKB-UniRule"/>
</dbReference>
<dbReference type="UniPathway" id="UPA00665"/>
<protein>
    <recommendedName>
        <fullName evidence="9">Lipoprotein signal peptidase</fullName>
        <ecNumber evidence="9">3.4.23.36</ecNumber>
    </recommendedName>
    <alternativeName>
        <fullName evidence="9">Prolipoprotein signal peptidase</fullName>
    </alternativeName>
    <alternativeName>
        <fullName evidence="9">Signal peptidase II</fullName>
        <shortName evidence="9">SPase II</shortName>
    </alternativeName>
</protein>
<keyword evidence="4 9" id="KW-0812">Transmembrane</keyword>
<dbReference type="PANTHER" id="PTHR33695">
    <property type="entry name" value="LIPOPROTEIN SIGNAL PEPTIDASE"/>
    <property type="match status" value="1"/>
</dbReference>
<evidence type="ECO:0000256" key="9">
    <source>
        <dbReference type="HAMAP-Rule" id="MF_00161"/>
    </source>
</evidence>
<evidence type="ECO:0000256" key="7">
    <source>
        <dbReference type="ARBA" id="ARBA00022989"/>
    </source>
</evidence>
<evidence type="ECO:0000313" key="12">
    <source>
        <dbReference type="Proteomes" id="UP000252147"/>
    </source>
</evidence>
<dbReference type="InterPro" id="IPR001872">
    <property type="entry name" value="Peptidase_A8"/>
</dbReference>
<dbReference type="HAMAP" id="MF_00161">
    <property type="entry name" value="LspA"/>
    <property type="match status" value="1"/>
</dbReference>
<keyword evidence="2 9" id="KW-1003">Cell membrane</keyword>
<evidence type="ECO:0000256" key="2">
    <source>
        <dbReference type="ARBA" id="ARBA00022475"/>
    </source>
</evidence>
<feature type="transmembrane region" description="Helical" evidence="9">
    <location>
        <begin position="97"/>
        <end position="118"/>
    </location>
</feature>
<evidence type="ECO:0000256" key="8">
    <source>
        <dbReference type="ARBA" id="ARBA00023136"/>
    </source>
</evidence>
<feature type="active site" evidence="9">
    <location>
        <position position="121"/>
    </location>
</feature>
<dbReference type="Proteomes" id="UP000252147">
    <property type="component" value="Unassembled WGS sequence"/>
</dbReference>
<gene>
    <name evidence="9 11" type="primary">lspA</name>
    <name evidence="11" type="ORF">DBW97_02040</name>
</gene>